<dbReference type="GO" id="GO:0008168">
    <property type="term" value="F:methyltransferase activity"/>
    <property type="evidence" value="ECO:0007669"/>
    <property type="project" value="UniProtKB-KW"/>
</dbReference>
<dbReference type="EMBL" id="GEFM01003012">
    <property type="protein sequence ID" value="JAP72784.1"/>
    <property type="molecule type" value="mRNA"/>
</dbReference>
<sequence length="311" mass="36175">MNPACKRIEVWEGVDEETFRHGIYSAREPAVLRGIPIGPCRSLWDCEYLCKHGGTQPVKIHVSPDRHMNFLDKNFVYRTLPFDELVKRSSRSVQEEYFLCETELYYLRSLGADSRKQPANIHVEFPELAKDVVLPNFFPKEAFFSSVLRVASPQLCLWTHYDVMDNFLIQVRGRKRAVLFHPNDLEYLYMKGDKSQVLDVDNPDLERYPDFLKATRYEAILDAGDILFIPALWFHNMTALDFGVAVNIFWRHLKPGLYDKNDPYGNKDPLPAGKALGLIARALKELQELPEDYQQFYSRQMISQIRQALHT</sequence>
<evidence type="ECO:0000313" key="16">
    <source>
        <dbReference type="EMBL" id="JAP72784.1"/>
    </source>
</evidence>
<evidence type="ECO:0000256" key="14">
    <source>
        <dbReference type="ARBA" id="ARBA00049250"/>
    </source>
</evidence>
<keyword evidence="6" id="KW-0489">Methyltransferase</keyword>
<keyword evidence="8" id="KW-0949">S-adenosyl-L-methionine</keyword>
<comment type="similarity">
    <text evidence="2">Belongs to the methyltransferase superfamily. LCMT family.</text>
</comment>
<dbReference type="GO" id="GO:0000049">
    <property type="term" value="F:tRNA binding"/>
    <property type="evidence" value="ECO:0007669"/>
    <property type="project" value="TreeGrafter"/>
</dbReference>
<evidence type="ECO:0000256" key="1">
    <source>
        <dbReference type="ARBA" id="ARBA00001806"/>
    </source>
</evidence>
<comment type="function">
    <text evidence="10">Probable S-adenosyl-L-methionine-dependent methyltransferase that acts as a component of the wybutosine biosynthesis pathway. Wybutosine is a hyper modified guanosine with a tricyclic base found at the 3'-position adjacent to the anticodon of eukaryotic phenylalanine tRNA. May methylate the carboxyl group of leucine residues to form alpha-leucine ester residues.</text>
</comment>
<evidence type="ECO:0000256" key="8">
    <source>
        <dbReference type="ARBA" id="ARBA00022691"/>
    </source>
</evidence>
<comment type="catalytic activity">
    <reaction evidence="1">
        <text>7-[(3S)-3-amino-3-carboxypropyl]wyosine(37) in tRNA(Phe) + S-adenosyl-L-methionine = 7-[(3S)-(3-amino-3-methoxycarbonyl)propyl]wyosine(37) in tRNA(Phe) + S-adenosyl-L-homocysteine</text>
        <dbReference type="Rhea" id="RHEA:36903"/>
        <dbReference type="Rhea" id="RHEA-COMP:10379"/>
        <dbReference type="Rhea" id="RHEA-COMP:11844"/>
        <dbReference type="ChEBI" id="CHEBI:57856"/>
        <dbReference type="ChEBI" id="CHEBI:59789"/>
        <dbReference type="ChEBI" id="CHEBI:73543"/>
        <dbReference type="ChEBI" id="CHEBI:74275"/>
        <dbReference type="EC" id="2.1.1.290"/>
    </reaction>
</comment>
<evidence type="ECO:0000256" key="3">
    <source>
        <dbReference type="ARBA" id="ARBA00012155"/>
    </source>
</evidence>
<evidence type="ECO:0000256" key="10">
    <source>
        <dbReference type="ARBA" id="ARBA00025588"/>
    </source>
</evidence>
<dbReference type="PROSITE" id="PS51184">
    <property type="entry name" value="JMJC"/>
    <property type="match status" value="1"/>
</dbReference>
<comment type="catalytic activity">
    <reaction evidence="14">
        <text>7-[(3S)-(3-amino-3-methoxycarbonyl)propyl]wyosine(37) in tRNA(Phe) + S-adenosyl-L-methionine + CO2 = wybutosine(37) in tRNA(Phe) + S-adenosyl-L-homocysteine + 2 H(+)</text>
        <dbReference type="Rhea" id="RHEA:37119"/>
        <dbReference type="Rhea" id="RHEA-COMP:11844"/>
        <dbReference type="Rhea" id="RHEA-COMP:11847"/>
        <dbReference type="ChEBI" id="CHEBI:15378"/>
        <dbReference type="ChEBI" id="CHEBI:16526"/>
        <dbReference type="ChEBI" id="CHEBI:57856"/>
        <dbReference type="ChEBI" id="CHEBI:59789"/>
        <dbReference type="ChEBI" id="CHEBI:73544"/>
        <dbReference type="ChEBI" id="CHEBI:74275"/>
        <dbReference type="EC" id="2.3.1.231"/>
    </reaction>
</comment>
<evidence type="ECO:0000256" key="5">
    <source>
        <dbReference type="ARBA" id="ARBA00018045"/>
    </source>
</evidence>
<evidence type="ECO:0000256" key="9">
    <source>
        <dbReference type="ARBA" id="ARBA00022694"/>
    </source>
</evidence>
<dbReference type="AlphaFoldDB" id="A0A131XZU8"/>
<dbReference type="Pfam" id="PF13621">
    <property type="entry name" value="Cupin_8"/>
    <property type="match status" value="1"/>
</dbReference>
<dbReference type="GO" id="GO:0032259">
    <property type="term" value="P:methylation"/>
    <property type="evidence" value="ECO:0007669"/>
    <property type="project" value="UniProtKB-KW"/>
</dbReference>
<accession>A0A131XZU8</accession>
<dbReference type="FunFam" id="2.60.120.650:FF:000043">
    <property type="entry name" value="tRNA wybutosine-synthesizing protein 4"/>
    <property type="match status" value="1"/>
</dbReference>
<dbReference type="EC" id="2.1.1.290" evidence="4"/>
<evidence type="ECO:0000259" key="15">
    <source>
        <dbReference type="PROSITE" id="PS51184"/>
    </source>
</evidence>
<keyword evidence="7" id="KW-0808">Transferase</keyword>
<dbReference type="GO" id="GO:0031591">
    <property type="term" value="P:wybutosine biosynthetic process"/>
    <property type="evidence" value="ECO:0007669"/>
    <property type="project" value="TreeGrafter"/>
</dbReference>
<dbReference type="PANTHER" id="PTHR12461:SF104">
    <property type="entry name" value="TRNA WYBUTOSINE-SYNTHESIZING PROTEIN 5"/>
    <property type="match status" value="1"/>
</dbReference>
<evidence type="ECO:0000256" key="13">
    <source>
        <dbReference type="ARBA" id="ARBA00030847"/>
    </source>
</evidence>
<proteinExistence type="evidence at transcript level"/>
<reference evidence="16" key="1">
    <citation type="submission" date="2016-02" db="EMBL/GenBank/DDBJ databases">
        <title>RNAseq analyses of the midgut from blood- or serum-fed Ixodes ricinus ticks.</title>
        <authorList>
            <person name="Perner J."/>
            <person name="Provaznik J."/>
            <person name="Schrenkova J."/>
            <person name="Urbanova V."/>
            <person name="Ribeiro J.M."/>
            <person name="Kopacek P."/>
        </authorList>
    </citation>
    <scope>NUCLEOTIDE SEQUENCE</scope>
    <source>
        <tissue evidence="16">Gut</tissue>
    </source>
</reference>
<dbReference type="InterPro" id="IPR003347">
    <property type="entry name" value="JmjC_dom"/>
</dbReference>
<dbReference type="Gene3D" id="2.60.120.650">
    <property type="entry name" value="Cupin"/>
    <property type="match status" value="1"/>
</dbReference>
<protein>
    <recommendedName>
        <fullName evidence="5">tRNA wybutosine-synthesizing protein 4</fullName>
        <ecNumber evidence="4">2.1.1.290</ecNumber>
        <ecNumber evidence="3">2.3.1.231</ecNumber>
    </recommendedName>
    <alternativeName>
        <fullName evidence="12">Leucine carboxyl methyltransferase 2</fullName>
    </alternativeName>
    <alternativeName>
        <fullName evidence="13">tRNA(Phe) (7-(3-amino-3-(methoxycarbonyl)propyl)wyosine(37)-N)-methoxycarbonyltransferase</fullName>
    </alternativeName>
    <alternativeName>
        <fullName evidence="11">tRNA(Phe) (7-(3-amino-3-carboxypropyl)wyosine(37)-O)-methyltransferase</fullName>
    </alternativeName>
</protein>
<dbReference type="SUPFAM" id="SSF51197">
    <property type="entry name" value="Clavaminate synthase-like"/>
    <property type="match status" value="1"/>
</dbReference>
<dbReference type="PANTHER" id="PTHR12461">
    <property type="entry name" value="HYPOXIA-INDUCIBLE FACTOR 1 ALPHA INHIBITOR-RELATED"/>
    <property type="match status" value="1"/>
</dbReference>
<evidence type="ECO:0000256" key="12">
    <source>
        <dbReference type="ARBA" id="ARBA00030231"/>
    </source>
</evidence>
<evidence type="ECO:0000256" key="2">
    <source>
        <dbReference type="ARBA" id="ARBA00010703"/>
    </source>
</evidence>
<evidence type="ECO:0000256" key="11">
    <source>
        <dbReference type="ARBA" id="ARBA00029750"/>
    </source>
</evidence>
<feature type="domain" description="JmjC" evidence="15">
    <location>
        <begin position="114"/>
        <end position="267"/>
    </location>
</feature>
<keyword evidence="9" id="KW-0819">tRNA processing</keyword>
<evidence type="ECO:0000256" key="4">
    <source>
        <dbReference type="ARBA" id="ARBA00012779"/>
    </source>
</evidence>
<dbReference type="EC" id="2.3.1.231" evidence="3"/>
<evidence type="ECO:0000256" key="7">
    <source>
        <dbReference type="ARBA" id="ARBA00022679"/>
    </source>
</evidence>
<evidence type="ECO:0000256" key="6">
    <source>
        <dbReference type="ARBA" id="ARBA00022603"/>
    </source>
</evidence>
<dbReference type="InterPro" id="IPR041667">
    <property type="entry name" value="Cupin_8"/>
</dbReference>
<organism evidence="16">
    <name type="scientific">Ixodes ricinus</name>
    <name type="common">Common tick</name>
    <name type="synonym">Acarus ricinus</name>
    <dbReference type="NCBI Taxonomy" id="34613"/>
    <lineage>
        <taxon>Eukaryota</taxon>
        <taxon>Metazoa</taxon>
        <taxon>Ecdysozoa</taxon>
        <taxon>Arthropoda</taxon>
        <taxon>Chelicerata</taxon>
        <taxon>Arachnida</taxon>
        <taxon>Acari</taxon>
        <taxon>Parasitiformes</taxon>
        <taxon>Ixodida</taxon>
        <taxon>Ixodoidea</taxon>
        <taxon>Ixodidae</taxon>
        <taxon>Ixodinae</taxon>
        <taxon>Ixodes</taxon>
    </lineage>
</organism>
<name>A0A131XZU8_IXORI</name>
<dbReference type="Gene3D" id="6.10.140.1470">
    <property type="match status" value="1"/>
</dbReference>